<dbReference type="GO" id="GO:0016887">
    <property type="term" value="F:ATP hydrolysis activity"/>
    <property type="evidence" value="ECO:0007669"/>
    <property type="project" value="InterPro"/>
</dbReference>
<organism evidence="3 4">
    <name type="scientific">Cryptobacterium curtum (strain ATCC 700683 / DSM 15641 / CCUG 43107 / 12-3)</name>
    <dbReference type="NCBI Taxonomy" id="469378"/>
    <lineage>
        <taxon>Bacteria</taxon>
        <taxon>Bacillati</taxon>
        <taxon>Actinomycetota</taxon>
        <taxon>Coriobacteriia</taxon>
        <taxon>Eggerthellales</taxon>
        <taxon>Eggerthellaceae</taxon>
        <taxon>Cryptobacterium</taxon>
    </lineage>
</organism>
<dbReference type="EMBL" id="CP001682">
    <property type="protein sequence ID" value="ACU94994.1"/>
    <property type="molecule type" value="Genomic_DNA"/>
</dbReference>
<name>C7ML47_CRYCD</name>
<dbReference type="AlphaFoldDB" id="C7ML47"/>
<dbReference type="PANTHER" id="PTHR30486:SF6">
    <property type="entry name" value="TYPE IV PILUS RETRACTATION ATPASE PILT"/>
    <property type="match status" value="1"/>
</dbReference>
<dbReference type="STRING" id="469378.Ccur_13160"/>
<dbReference type="eggNOG" id="COG4962">
    <property type="taxonomic scope" value="Bacteria"/>
</dbReference>
<gene>
    <name evidence="3" type="ordered locus">Ccur_13160</name>
</gene>
<dbReference type="InterPro" id="IPR050921">
    <property type="entry name" value="T4SS_GSP_E_ATPase"/>
</dbReference>
<evidence type="ECO:0000259" key="2">
    <source>
        <dbReference type="Pfam" id="PF00437"/>
    </source>
</evidence>
<evidence type="ECO:0000313" key="4">
    <source>
        <dbReference type="Proteomes" id="UP000000954"/>
    </source>
</evidence>
<sequence>MTLMERVRAAGNETEAAIRHESIAELRRRVQNQVPPDVLGRMRAENPARAENEIRAACTAIFEDAPWLIDAGQARDQAIETLLDDVFGLGPLEWMLADESITEIMVNAADTLYVERDGLLESHSNPFNGNDEVRALIDRIIGPLGRRVDEASPMVNARLSQGHRVNAIIPPLAPDGPVLTIRKFRERIITLEEMVESASIEASVRLYLVWCVHARRNLAVSGGTGSGKTTLLNALSCKIGQAERIITIEDSLELRFTDHPHVIRLEARPASIEGAGEVTIRDLVINALRMRPDRIIVGECRGGEALDMLQAMNTGHDGSLTTLHANSPADCILRLTTMVRYAADLPVEVVQAQIGSAIQCIVQTARDRSGVRFVTEIDEISYDGTNRCCHMTVVYQRAFASVGGQWLTIPAWLLEASDLPEPAEGGEAEWMNSLSLPD</sequence>
<dbReference type="Pfam" id="PF00437">
    <property type="entry name" value="T2SSE"/>
    <property type="match status" value="1"/>
</dbReference>
<dbReference type="CDD" id="cd01130">
    <property type="entry name" value="VirB11-like_ATPase"/>
    <property type="match status" value="1"/>
</dbReference>
<dbReference type="OrthoDB" id="9810761at2"/>
<dbReference type="PANTHER" id="PTHR30486">
    <property type="entry name" value="TWITCHING MOTILITY PROTEIN PILT"/>
    <property type="match status" value="1"/>
</dbReference>
<keyword evidence="4" id="KW-1185">Reference proteome</keyword>
<proteinExistence type="inferred from homology"/>
<protein>
    <submittedName>
        <fullName evidence="3">Flp pilus assembly protein, ATPase CpaF</fullName>
    </submittedName>
</protein>
<dbReference type="Gene3D" id="3.30.450.380">
    <property type="match status" value="1"/>
</dbReference>
<dbReference type="HOGENOM" id="CLU_005379_4_1_11"/>
<evidence type="ECO:0000256" key="1">
    <source>
        <dbReference type="ARBA" id="ARBA00006611"/>
    </source>
</evidence>
<reference evidence="3 4" key="1">
    <citation type="journal article" date="2009" name="Stand. Genomic Sci.">
        <title>Complete genome sequence of Cryptobacterium curtum type strain (12-3).</title>
        <authorList>
            <person name="Mavrommatis K."/>
            <person name="Pukall R."/>
            <person name="Rohde C."/>
            <person name="Chen F."/>
            <person name="Sims D."/>
            <person name="Brettin T."/>
            <person name="Kuske C."/>
            <person name="Detter J.C."/>
            <person name="Han C."/>
            <person name="Lapidus A."/>
            <person name="Copeland A."/>
            <person name="Glavina Del Rio T."/>
            <person name="Nolan M."/>
            <person name="Lucas S."/>
            <person name="Tice H."/>
            <person name="Cheng J.F."/>
            <person name="Bruce D."/>
            <person name="Goodwin L."/>
            <person name="Pitluck S."/>
            <person name="Ovchinnikova G."/>
            <person name="Pati A."/>
            <person name="Ivanova N."/>
            <person name="Chen A."/>
            <person name="Palaniappan K."/>
            <person name="Chain P."/>
            <person name="D'haeseleer P."/>
            <person name="Goker M."/>
            <person name="Bristow J."/>
            <person name="Eisen J.A."/>
            <person name="Markowitz V."/>
            <person name="Hugenholtz P."/>
            <person name="Rohde M."/>
            <person name="Klenk H.P."/>
            <person name="Kyrpides N.C."/>
        </authorList>
    </citation>
    <scope>NUCLEOTIDE SEQUENCE [LARGE SCALE GENOMIC DNA]</scope>
    <source>
        <strain evidence="4">ATCC 700683 / DSM 15641 / 12-3</strain>
    </source>
</reference>
<dbReference type="RefSeq" id="WP_015778857.1">
    <property type="nucleotide sequence ID" value="NC_013170.1"/>
</dbReference>
<dbReference type="SUPFAM" id="SSF52540">
    <property type="entry name" value="P-loop containing nucleoside triphosphate hydrolases"/>
    <property type="match status" value="1"/>
</dbReference>
<dbReference type="Gene3D" id="3.40.50.300">
    <property type="entry name" value="P-loop containing nucleotide triphosphate hydrolases"/>
    <property type="match status" value="1"/>
</dbReference>
<dbReference type="InterPro" id="IPR001482">
    <property type="entry name" value="T2SS/T4SS_dom"/>
</dbReference>
<dbReference type="KEGG" id="ccu:Ccur_13160"/>
<comment type="similarity">
    <text evidence="1">Belongs to the GSP E family.</text>
</comment>
<evidence type="ECO:0000313" key="3">
    <source>
        <dbReference type="EMBL" id="ACU94994.1"/>
    </source>
</evidence>
<dbReference type="Proteomes" id="UP000000954">
    <property type="component" value="Chromosome"/>
</dbReference>
<feature type="domain" description="Bacterial type II secretion system protein E" evidence="2">
    <location>
        <begin position="89"/>
        <end position="362"/>
    </location>
</feature>
<accession>C7ML47</accession>
<dbReference type="InterPro" id="IPR027417">
    <property type="entry name" value="P-loop_NTPase"/>
</dbReference>